<proteinExistence type="inferred from homology"/>
<comment type="caution">
    <text evidence="6">The sequence shown here is derived from an EMBL/GenBank/DDBJ whole genome shotgun (WGS) entry which is preliminary data.</text>
</comment>
<evidence type="ECO:0000256" key="5">
    <source>
        <dbReference type="SAM" id="MobiDB-lite"/>
    </source>
</evidence>
<organism evidence="6 7">
    <name type="scientific">Microlunatus antarcticus</name>
    <dbReference type="NCBI Taxonomy" id="53388"/>
    <lineage>
        <taxon>Bacteria</taxon>
        <taxon>Bacillati</taxon>
        <taxon>Actinomycetota</taxon>
        <taxon>Actinomycetes</taxon>
        <taxon>Propionibacteriales</taxon>
        <taxon>Propionibacteriaceae</taxon>
        <taxon>Microlunatus</taxon>
    </lineage>
</organism>
<dbReference type="InterPro" id="IPR001383">
    <property type="entry name" value="Ribosomal_bL28_bact-type"/>
</dbReference>
<dbReference type="PANTHER" id="PTHR39080">
    <property type="entry name" value="50S RIBOSOMAL PROTEIN L28"/>
    <property type="match status" value="1"/>
</dbReference>
<name>A0A7W5JU71_9ACTN</name>
<keyword evidence="7" id="KW-1185">Reference proteome</keyword>
<dbReference type="InterPro" id="IPR034704">
    <property type="entry name" value="Ribosomal_bL28/bL31-like_sf"/>
</dbReference>
<dbReference type="InterPro" id="IPR026569">
    <property type="entry name" value="Ribosomal_bL28"/>
</dbReference>
<keyword evidence="3" id="KW-0687">Ribonucleoprotein</keyword>
<evidence type="ECO:0000256" key="1">
    <source>
        <dbReference type="ARBA" id="ARBA00008760"/>
    </source>
</evidence>
<dbReference type="GO" id="GO:0003735">
    <property type="term" value="F:structural constituent of ribosome"/>
    <property type="evidence" value="ECO:0007669"/>
    <property type="project" value="InterPro"/>
</dbReference>
<dbReference type="SUPFAM" id="SSF143800">
    <property type="entry name" value="L28p-like"/>
    <property type="match status" value="1"/>
</dbReference>
<evidence type="ECO:0000256" key="4">
    <source>
        <dbReference type="ARBA" id="ARBA00035174"/>
    </source>
</evidence>
<evidence type="ECO:0000313" key="7">
    <source>
        <dbReference type="Proteomes" id="UP000565572"/>
    </source>
</evidence>
<dbReference type="Gene3D" id="2.30.170.40">
    <property type="entry name" value="Ribosomal protein L28/L24"/>
    <property type="match status" value="1"/>
</dbReference>
<dbReference type="GO" id="GO:0005840">
    <property type="term" value="C:ribosome"/>
    <property type="evidence" value="ECO:0007669"/>
    <property type="project" value="UniProtKB-KW"/>
</dbReference>
<dbReference type="EMBL" id="JACHZG010000001">
    <property type="protein sequence ID" value="MBB3326141.1"/>
    <property type="molecule type" value="Genomic_DNA"/>
</dbReference>
<dbReference type="AlphaFoldDB" id="A0A7W5JU71"/>
<evidence type="ECO:0000256" key="2">
    <source>
        <dbReference type="ARBA" id="ARBA00022980"/>
    </source>
</evidence>
<feature type="region of interest" description="Disordered" evidence="5">
    <location>
        <begin position="1"/>
        <end position="23"/>
    </location>
</feature>
<keyword evidence="2 6" id="KW-0689">Ribosomal protein</keyword>
<comment type="similarity">
    <text evidence="1">Belongs to the bacterial ribosomal protein bL28 family.</text>
</comment>
<dbReference type="InterPro" id="IPR050096">
    <property type="entry name" value="Bacterial_rp_bL28"/>
</dbReference>
<dbReference type="Proteomes" id="UP000565572">
    <property type="component" value="Unassembled WGS sequence"/>
</dbReference>
<dbReference type="GO" id="GO:0006412">
    <property type="term" value="P:translation"/>
    <property type="evidence" value="ECO:0007669"/>
    <property type="project" value="InterPro"/>
</dbReference>
<reference evidence="6 7" key="1">
    <citation type="submission" date="2020-08" db="EMBL/GenBank/DDBJ databases">
        <title>Sequencing the genomes of 1000 actinobacteria strains.</title>
        <authorList>
            <person name="Klenk H.-P."/>
        </authorList>
    </citation>
    <scope>NUCLEOTIDE SEQUENCE [LARGE SCALE GENOMIC DNA]</scope>
    <source>
        <strain evidence="6 7">DSM 11053</strain>
    </source>
</reference>
<accession>A0A7W5JU71</accession>
<gene>
    <name evidence="6" type="ORF">FHX39_001085</name>
</gene>
<dbReference type="PANTHER" id="PTHR39080:SF1">
    <property type="entry name" value="LARGE RIBOSOMAL SUBUNIT PROTEIN BL28A"/>
    <property type="match status" value="1"/>
</dbReference>
<evidence type="ECO:0000313" key="6">
    <source>
        <dbReference type="EMBL" id="MBB3326141.1"/>
    </source>
</evidence>
<dbReference type="GO" id="GO:1990904">
    <property type="term" value="C:ribonucleoprotein complex"/>
    <property type="evidence" value="ECO:0007669"/>
    <property type="project" value="UniProtKB-KW"/>
</dbReference>
<evidence type="ECO:0000256" key="3">
    <source>
        <dbReference type="ARBA" id="ARBA00023274"/>
    </source>
</evidence>
<dbReference type="Pfam" id="PF00830">
    <property type="entry name" value="Ribosomal_L28"/>
    <property type="match status" value="1"/>
</dbReference>
<protein>
    <recommendedName>
        <fullName evidence="4">Large ribosomal subunit protein bL28</fullName>
    </recommendedName>
</protein>
<sequence>MCGKRPGFGHNKPWSKKKTNRRWDPNIQTVSAALSGRAKRINACTSCIKAGKVAVAS</sequence>
<dbReference type="NCBIfam" id="TIGR00009">
    <property type="entry name" value="L28"/>
    <property type="match status" value="1"/>
</dbReference>
<dbReference type="InterPro" id="IPR037147">
    <property type="entry name" value="Ribosomal_bL28_sf"/>
</dbReference>